<dbReference type="EMBL" id="JBEPMA010000006">
    <property type="protein sequence ID" value="MET3617635.1"/>
    <property type="molecule type" value="Genomic_DNA"/>
</dbReference>
<dbReference type="InterPro" id="IPR006674">
    <property type="entry name" value="HD_domain"/>
</dbReference>
<dbReference type="InterPro" id="IPR006483">
    <property type="entry name" value="CRISPR-assoc_Cas3_HD"/>
</dbReference>
<sequence length="119" mass="13542">MIIAHKDNKGNVQSLIEHAMNVANHCKEIGDKISLGEFAYILGLLHDIGKADRRCQHKIINLTNDRVIHSSAGAKFFYHLAEKLYKPNFNNFSNFCEIGAYVISAHHGLYDIFRLDTKK</sequence>
<evidence type="ECO:0000259" key="4">
    <source>
        <dbReference type="PROSITE" id="PS51643"/>
    </source>
</evidence>
<dbReference type="SUPFAM" id="SSF109604">
    <property type="entry name" value="HD-domain/PDEase-like"/>
    <property type="match status" value="1"/>
</dbReference>
<protein>
    <submittedName>
        <fullName evidence="6">CRISPR-associated endonuclease Cas3-HD</fullName>
    </submittedName>
</protein>
<evidence type="ECO:0000256" key="2">
    <source>
        <dbReference type="ARBA" id="ARBA00022801"/>
    </source>
</evidence>
<feature type="domain" description="HD" evidence="5">
    <location>
        <begin position="15"/>
        <end position="119"/>
    </location>
</feature>
<reference evidence="6 7" key="1">
    <citation type="submission" date="2024-06" db="EMBL/GenBank/DDBJ databases">
        <title>Genomic Encyclopedia of Type Strains, Phase IV (KMG-IV): sequencing the most valuable type-strain genomes for metagenomic binning, comparative biology and taxonomic classification.</title>
        <authorList>
            <person name="Goeker M."/>
        </authorList>
    </citation>
    <scope>NUCLEOTIDE SEQUENCE [LARGE SCALE GENOMIC DNA]</scope>
    <source>
        <strain evidence="6 7">DSM 21460</strain>
    </source>
</reference>
<keyword evidence="6" id="KW-0255">Endonuclease</keyword>
<dbReference type="InterPro" id="IPR038257">
    <property type="entry name" value="CRISPR-assoc_Cas3_HD_sf"/>
</dbReference>
<keyword evidence="7" id="KW-1185">Reference proteome</keyword>
<organism evidence="6 7">
    <name type="scientific">Peptoniphilus olsenii</name>
    <dbReference type="NCBI Taxonomy" id="411570"/>
    <lineage>
        <taxon>Bacteria</taxon>
        <taxon>Bacillati</taxon>
        <taxon>Bacillota</taxon>
        <taxon>Tissierellia</taxon>
        <taxon>Tissierellales</taxon>
        <taxon>Peptoniphilaceae</taxon>
        <taxon>Peptoniphilus</taxon>
    </lineage>
</organism>
<dbReference type="Gene3D" id="1.10.3210.30">
    <property type="match status" value="1"/>
</dbReference>
<name>A0ABV2JA10_9FIRM</name>
<dbReference type="NCBIfam" id="TIGR01596">
    <property type="entry name" value="cas3_HD"/>
    <property type="match status" value="1"/>
</dbReference>
<accession>A0ABV2JA10</accession>
<evidence type="ECO:0000256" key="3">
    <source>
        <dbReference type="ARBA" id="ARBA00023118"/>
    </source>
</evidence>
<dbReference type="RefSeq" id="WP_354368267.1">
    <property type="nucleotide sequence ID" value="NZ_JBEPMA010000006.1"/>
</dbReference>
<dbReference type="GO" id="GO:0004519">
    <property type="term" value="F:endonuclease activity"/>
    <property type="evidence" value="ECO:0007669"/>
    <property type="project" value="UniProtKB-KW"/>
</dbReference>
<dbReference type="PROSITE" id="PS51831">
    <property type="entry name" value="HD"/>
    <property type="match status" value="1"/>
</dbReference>
<evidence type="ECO:0000259" key="5">
    <source>
        <dbReference type="PROSITE" id="PS51831"/>
    </source>
</evidence>
<feature type="domain" description="HD Cas3-type" evidence="4">
    <location>
        <begin position="8"/>
        <end position="119"/>
    </location>
</feature>
<keyword evidence="2" id="KW-0378">Hydrolase</keyword>
<dbReference type="CDD" id="cd09641">
    <property type="entry name" value="Cas3''_I"/>
    <property type="match status" value="1"/>
</dbReference>
<keyword evidence="6" id="KW-0540">Nuclease</keyword>
<dbReference type="Proteomes" id="UP001549162">
    <property type="component" value="Unassembled WGS sequence"/>
</dbReference>
<dbReference type="PROSITE" id="PS51643">
    <property type="entry name" value="HD_CAS3"/>
    <property type="match status" value="1"/>
</dbReference>
<keyword evidence="3" id="KW-0051">Antiviral defense</keyword>
<comment type="caution">
    <text evidence="6">The sequence shown here is derived from an EMBL/GenBank/DDBJ whole genome shotgun (WGS) entry which is preliminary data.</text>
</comment>
<keyword evidence="1" id="KW-0479">Metal-binding</keyword>
<evidence type="ECO:0000256" key="1">
    <source>
        <dbReference type="ARBA" id="ARBA00022723"/>
    </source>
</evidence>
<evidence type="ECO:0000313" key="6">
    <source>
        <dbReference type="EMBL" id="MET3617635.1"/>
    </source>
</evidence>
<dbReference type="Pfam" id="PF01966">
    <property type="entry name" value="HD"/>
    <property type="match status" value="1"/>
</dbReference>
<gene>
    <name evidence="6" type="ORF">ABID14_001269</name>
</gene>
<evidence type="ECO:0000313" key="7">
    <source>
        <dbReference type="Proteomes" id="UP001549162"/>
    </source>
</evidence>
<proteinExistence type="predicted"/>